<feature type="transmembrane region" description="Helical" evidence="4">
    <location>
        <begin position="274"/>
        <end position="292"/>
    </location>
</feature>
<dbReference type="Proteomes" id="UP000192247">
    <property type="component" value="Unassembled WGS sequence"/>
</dbReference>
<feature type="transmembrane region" description="Helical" evidence="4">
    <location>
        <begin position="391"/>
        <end position="411"/>
    </location>
</feature>
<gene>
    <name evidence="5" type="ORF">BIW11_09560</name>
</gene>
<dbReference type="OrthoDB" id="6365769at2759"/>
<organism evidence="5 6">
    <name type="scientific">Tropilaelaps mercedesae</name>
    <dbReference type="NCBI Taxonomy" id="418985"/>
    <lineage>
        <taxon>Eukaryota</taxon>
        <taxon>Metazoa</taxon>
        <taxon>Ecdysozoa</taxon>
        <taxon>Arthropoda</taxon>
        <taxon>Chelicerata</taxon>
        <taxon>Arachnida</taxon>
        <taxon>Acari</taxon>
        <taxon>Parasitiformes</taxon>
        <taxon>Mesostigmata</taxon>
        <taxon>Gamasina</taxon>
        <taxon>Dermanyssoidea</taxon>
        <taxon>Laelapidae</taxon>
        <taxon>Tropilaelaps</taxon>
    </lineage>
</organism>
<feature type="transmembrane region" description="Helical" evidence="4">
    <location>
        <begin position="330"/>
        <end position="353"/>
    </location>
</feature>
<evidence type="ECO:0000256" key="2">
    <source>
        <dbReference type="ARBA" id="ARBA00022989"/>
    </source>
</evidence>
<feature type="transmembrane region" description="Helical" evidence="4">
    <location>
        <begin position="233"/>
        <end position="254"/>
    </location>
</feature>
<feature type="transmembrane region" description="Helical" evidence="4">
    <location>
        <begin position="108"/>
        <end position="129"/>
    </location>
</feature>
<name>A0A1V9XJJ6_9ACAR</name>
<reference evidence="5 6" key="1">
    <citation type="journal article" date="2017" name="Gigascience">
        <title>Draft genome of the honey bee ectoparasitic mite, Tropilaelaps mercedesae, is shaped by the parasitic life history.</title>
        <authorList>
            <person name="Dong X."/>
            <person name="Armstrong S.D."/>
            <person name="Xia D."/>
            <person name="Makepeace B.L."/>
            <person name="Darby A.C."/>
            <person name="Kadowaki T."/>
        </authorList>
    </citation>
    <scope>NUCLEOTIDE SEQUENCE [LARGE SCALE GENOMIC DNA]</scope>
    <source>
        <strain evidence="5">Wuxi-XJTLU</strain>
    </source>
</reference>
<dbReference type="EMBL" id="MNPL01009457">
    <property type="protein sequence ID" value="OQR73720.1"/>
    <property type="molecule type" value="Genomic_DNA"/>
</dbReference>
<feature type="transmembrane region" description="Helical" evidence="4">
    <location>
        <begin position="181"/>
        <end position="204"/>
    </location>
</feature>
<feature type="transmembrane region" description="Helical" evidence="4">
    <location>
        <begin position="12"/>
        <end position="33"/>
    </location>
</feature>
<keyword evidence="3 4" id="KW-0472">Membrane</keyword>
<keyword evidence="5" id="KW-0762">Sugar transport</keyword>
<feature type="transmembrane region" description="Helical" evidence="4">
    <location>
        <begin position="53"/>
        <end position="72"/>
    </location>
</feature>
<dbReference type="SUPFAM" id="SSF103473">
    <property type="entry name" value="MFS general substrate transporter"/>
    <property type="match status" value="1"/>
</dbReference>
<keyword evidence="5" id="KW-0813">Transport</keyword>
<proteinExistence type="predicted"/>
<evidence type="ECO:0000256" key="4">
    <source>
        <dbReference type="SAM" id="Phobius"/>
    </source>
</evidence>
<evidence type="ECO:0000313" key="5">
    <source>
        <dbReference type="EMBL" id="OQR73720.1"/>
    </source>
</evidence>
<evidence type="ECO:0000256" key="1">
    <source>
        <dbReference type="ARBA" id="ARBA00022692"/>
    </source>
</evidence>
<keyword evidence="6" id="KW-1185">Reference proteome</keyword>
<dbReference type="PANTHER" id="PTHR23121">
    <property type="entry name" value="SODIUM-DEPENDENT GLUCOSE TRANSPORTER 1"/>
    <property type="match status" value="1"/>
</dbReference>
<dbReference type="STRING" id="418985.A0A1V9XJJ6"/>
<accession>A0A1V9XJJ6</accession>
<feature type="transmembrane region" description="Helical" evidence="4">
    <location>
        <begin position="79"/>
        <end position="102"/>
    </location>
</feature>
<feature type="transmembrane region" description="Helical" evidence="4">
    <location>
        <begin position="365"/>
        <end position="385"/>
    </location>
</feature>
<keyword evidence="1 4" id="KW-0812">Transmembrane</keyword>
<feature type="transmembrane region" description="Helical" evidence="4">
    <location>
        <begin position="304"/>
        <end position="324"/>
    </location>
</feature>
<comment type="caution">
    <text evidence="5">The sequence shown here is derived from an EMBL/GenBank/DDBJ whole genome shotgun (WGS) entry which is preliminary data.</text>
</comment>
<sequence>MEPGGGKCLRYVQTLSVFLGLVALGSVTSILGITLVDLSQLFNSPLEVTSQILTTRAVGFLFGSLLSSSVIYKYINGKICLVLTLVLGGLANAFIPTIGVLVGAHACLFIAGMSVGILEVGGNVWLVQLWQEKVAPIFQMYHLSFGVGSFLAPVVTEPYLSHRNETLFSNGTAQAPESQVAIPYGIFGGAYAGVGVFMLLLFCIDPSNLRQQEASSEEGTGIVKSKQRAYFEWLVVVHLVFYVFVQVTLESTIAQMLSVYVLSNASLRFDKSSASYLFAMFWTLYTSGRVVAMVMSFKIRPFSIILFMQTLCIFGTVLLVALGTTMGESLWFSISIMGFGLSPLYASVMSWAVRYTRLQYVHMTLVLVASCMGQMLPPLTVALWIKSVPTVFIWALGGWMVLHTANLFMMYSTSKGQPDIYEHSSSASMGENNCEEILDESETLEI</sequence>
<keyword evidence="2 4" id="KW-1133">Transmembrane helix</keyword>
<dbReference type="AlphaFoldDB" id="A0A1V9XJJ6"/>
<dbReference type="InterPro" id="IPR036259">
    <property type="entry name" value="MFS_trans_sf"/>
</dbReference>
<feature type="transmembrane region" description="Helical" evidence="4">
    <location>
        <begin position="141"/>
        <end position="161"/>
    </location>
</feature>
<dbReference type="Gene3D" id="1.20.1250.20">
    <property type="entry name" value="MFS general substrate transporter like domains"/>
    <property type="match status" value="1"/>
</dbReference>
<dbReference type="InParanoid" id="A0A1V9XJJ6"/>
<evidence type="ECO:0000313" key="6">
    <source>
        <dbReference type="Proteomes" id="UP000192247"/>
    </source>
</evidence>
<evidence type="ECO:0000256" key="3">
    <source>
        <dbReference type="ARBA" id="ARBA00023136"/>
    </source>
</evidence>
<dbReference type="PANTHER" id="PTHR23121:SF9">
    <property type="entry name" value="SODIUM-DEPENDENT GLUCOSE TRANSPORTER 1"/>
    <property type="match status" value="1"/>
</dbReference>
<protein>
    <submittedName>
        <fullName evidence="5">Sodium-dependent glucose transporter 1-like</fullName>
    </submittedName>
</protein>